<organism evidence="3 4">
    <name type="scientific">Porphyromonas canoris</name>
    <dbReference type="NCBI Taxonomy" id="36875"/>
    <lineage>
        <taxon>Bacteria</taxon>
        <taxon>Pseudomonadati</taxon>
        <taxon>Bacteroidota</taxon>
        <taxon>Bacteroidia</taxon>
        <taxon>Bacteroidales</taxon>
        <taxon>Porphyromonadaceae</taxon>
        <taxon>Porphyromonas</taxon>
    </lineage>
</organism>
<gene>
    <name evidence="3" type="ORF">HQ43_07010</name>
</gene>
<evidence type="ECO:0000313" key="3">
    <source>
        <dbReference type="EMBL" id="KGN91819.1"/>
    </source>
</evidence>
<sequence>MLFLTILSTSCRNDRAELVSQEKGRKLTLTASMPQNEAGMRVGLEKGADGNTLVARWKAGDKVAFIFEQTGTLTAPVEVTISSIEQDGKLARLSIEVPEIINVQQEYTIHAFCGIPGTGARVQDGEILVDILPLRENRLEDIVVPVIAEEDVDPDETDIELDFSHLGSIEYVDLKNSSGEELRVSNCHLYPVKGDAEEWRYVPGNGKIHFYKVSAENVLSVDGTKPNPIKESGSAVSIAPGATHTFAVWHYPKKRNIPEFGISMQTDGGAVLSRNTRVAKPFAMTPGKAYRVRAEWKSGILKIEDDIVEGVPAMTLTTEMEVGQTITLYIKAEDKDKPDVWIDLNNNKIKDAGERVMVFEQHEEYTLGAQTIVVYGNITEFVCKENRLTALDVQENKALELLECQDNLLKTLDVSKNTELEELHCDNNSLATLDVSKNIELDNLVCSTNALTALDVSNNAKLTFLYCDSNKELTSLKISNSINEFLFCRHCKLSAEALDNIFRTLPDVSGSEKDPKVFVEKNPGADDCHPEIATKKGWKVDVKGKPLPTPAGNSMTLTTKKMIGETIELYIDAEDADQKNVWIDLNNNKIKDAGEDAVEFEVHKHYRLDAQTIVVYGNVTKFFCKGARITALDVQKNNALEELVCDENKLTALDVRKNVKLEKLHCSENKLSTLDVRNNPELELLFCDYNSLTTLDVSKNRKLEKLVCSGNKLAALDVSGNPELEFLHCENNKELTTLDIGSGIDDQLYSRGCKLGAEELDNIFRILPDVRGKGKEKKILVDNTPGAADCHPEIATKKGWTVDVKGKPLPPTPPGNRMTMTTKKAIGEKIKLWIYAEEADRPNVWIDLNNNYVKDAGENVTVFGTEQEYTLGSRIVTVYGNVFMLTSNSNKLTSLDVSKNTALVDLGCYGNELTSLDVSKNTALKGLFCGANLFTSLDVSKNTKLDALACDYNRDLTSLKIPGSIRDRLHCKECKLSAEMLNEIFRTLPDVTKQPGGKKTVYIYGNPGTDECDKSIATSKGWKVSLDPKEW</sequence>
<dbReference type="PANTHER" id="PTHR47566">
    <property type="match status" value="1"/>
</dbReference>
<dbReference type="InterPro" id="IPR019771">
    <property type="entry name" value="F-actin_capping_bsu_CS"/>
</dbReference>
<evidence type="ECO:0000313" key="4">
    <source>
        <dbReference type="Proteomes" id="UP000030101"/>
    </source>
</evidence>
<dbReference type="EMBL" id="JQZV01000013">
    <property type="protein sequence ID" value="KGN91819.1"/>
    <property type="molecule type" value="Genomic_DNA"/>
</dbReference>
<keyword evidence="2" id="KW-0677">Repeat</keyword>
<protein>
    <submittedName>
        <fullName evidence="3">Uncharacterized protein</fullName>
    </submittedName>
</protein>
<evidence type="ECO:0000256" key="1">
    <source>
        <dbReference type="ARBA" id="ARBA00022614"/>
    </source>
</evidence>
<proteinExistence type="predicted"/>
<dbReference type="InterPro" id="IPR032675">
    <property type="entry name" value="LRR_dom_sf"/>
</dbReference>
<keyword evidence="4" id="KW-1185">Reference proteome</keyword>
<dbReference type="PROSITE" id="PS00231">
    <property type="entry name" value="F_ACTIN_CAPPING_BETA"/>
    <property type="match status" value="1"/>
</dbReference>
<accession>A0ABR4XJF1</accession>
<dbReference type="Gene3D" id="3.80.10.10">
    <property type="entry name" value="Ribonuclease Inhibitor"/>
    <property type="match status" value="3"/>
</dbReference>
<dbReference type="InterPro" id="IPR052574">
    <property type="entry name" value="CDIRP"/>
</dbReference>
<reference evidence="3 4" key="1">
    <citation type="submission" date="2014-08" db="EMBL/GenBank/DDBJ databases">
        <title>Porphyromonas canoris strain:OH2762 Genome sequencing.</title>
        <authorList>
            <person name="Wallis C."/>
            <person name="Deusch O."/>
            <person name="O'Flynn C."/>
            <person name="Davis I."/>
            <person name="Jospin G."/>
            <person name="Darling A.E."/>
            <person name="Coil D.A."/>
            <person name="Alexiev A."/>
            <person name="Horsfall A."/>
            <person name="Kirkwood N."/>
            <person name="Harris S."/>
            <person name="Eisen J.A."/>
        </authorList>
    </citation>
    <scope>NUCLEOTIDE SEQUENCE [LARGE SCALE GENOMIC DNA]</scope>
    <source>
        <strain evidence="4">COT-108 OH2762</strain>
    </source>
</reference>
<keyword evidence="1" id="KW-0433">Leucine-rich repeat</keyword>
<comment type="caution">
    <text evidence="3">The sequence shown here is derived from an EMBL/GenBank/DDBJ whole genome shotgun (WGS) entry which is preliminary data.</text>
</comment>
<name>A0ABR4XJF1_9PORP</name>
<dbReference type="Proteomes" id="UP000030101">
    <property type="component" value="Unassembled WGS sequence"/>
</dbReference>
<evidence type="ECO:0000256" key="2">
    <source>
        <dbReference type="ARBA" id="ARBA00022737"/>
    </source>
</evidence>
<dbReference type="SUPFAM" id="SSF52058">
    <property type="entry name" value="L domain-like"/>
    <property type="match status" value="1"/>
</dbReference>
<dbReference type="PANTHER" id="PTHR47566:SF1">
    <property type="entry name" value="PROTEIN NUD1"/>
    <property type="match status" value="1"/>
</dbReference>